<name>A0A137P7B3_CONC2</name>
<dbReference type="InterPro" id="IPR035979">
    <property type="entry name" value="RBD_domain_sf"/>
</dbReference>
<dbReference type="AlphaFoldDB" id="A0A137P7B3"/>
<evidence type="ECO:0000259" key="3">
    <source>
        <dbReference type="PROSITE" id="PS50102"/>
    </source>
</evidence>
<reference evidence="4 5" key="1">
    <citation type="journal article" date="2015" name="Genome Biol. Evol.">
        <title>Phylogenomic analyses indicate that early fungi evolved digesting cell walls of algal ancestors of land plants.</title>
        <authorList>
            <person name="Chang Y."/>
            <person name="Wang S."/>
            <person name="Sekimoto S."/>
            <person name="Aerts A.L."/>
            <person name="Choi C."/>
            <person name="Clum A."/>
            <person name="LaButti K.M."/>
            <person name="Lindquist E.A."/>
            <person name="Yee Ngan C."/>
            <person name="Ohm R.A."/>
            <person name="Salamov A.A."/>
            <person name="Grigoriev I.V."/>
            <person name="Spatafora J.W."/>
            <person name="Berbee M.L."/>
        </authorList>
    </citation>
    <scope>NUCLEOTIDE SEQUENCE [LARGE SCALE GENOMIC DNA]</scope>
    <source>
        <strain evidence="4 5">NRRL 28638</strain>
    </source>
</reference>
<keyword evidence="1" id="KW-0694">RNA-binding</keyword>
<protein>
    <recommendedName>
        <fullName evidence="3">RRM domain-containing protein</fullName>
    </recommendedName>
</protein>
<feature type="region of interest" description="Disordered" evidence="2">
    <location>
        <begin position="220"/>
        <end position="251"/>
    </location>
</feature>
<dbReference type="SMART" id="SM00360">
    <property type="entry name" value="RRM"/>
    <property type="match status" value="2"/>
</dbReference>
<proteinExistence type="predicted"/>
<accession>A0A137P7B3</accession>
<dbReference type="Pfam" id="PF00076">
    <property type="entry name" value="RRM_1"/>
    <property type="match status" value="1"/>
</dbReference>
<dbReference type="Gene3D" id="3.30.70.330">
    <property type="match status" value="2"/>
</dbReference>
<evidence type="ECO:0000256" key="1">
    <source>
        <dbReference type="PROSITE-ProRule" id="PRU00176"/>
    </source>
</evidence>
<dbReference type="InterPro" id="IPR000504">
    <property type="entry name" value="RRM_dom"/>
</dbReference>
<sequence>MSSTQFSTSPTALYPADSRNYETYNNASYFKTMKFKRPPSISEENLFIKELPSHVSITDLNSIFKQFNFTRVYCFDNPINDVTHRIEFHNLKDVEKAYAILNNSLIKGLNVILKLSPDLENFNLFEQLPDYYIKVTNLHFAFNLYEIFRDFGPILNLVQISNEPDSAPGITVFIRYPQLQYVERAIESMDGKILFKSKISVSMASPNEIPDKYVKIENPKPISQASPSFRPTSQSPHAQPIPNANFMDTPQNPSFNPRRRQHVRHQSLYVGRTTRAPGFNDMDGSHTLDDLAAIRMKSIEKLQNSLNNNLARHSEQEDYQSSFQQNLRQNMMGSESYPEVTPFHIPLPEILKSSLKLAIENLDLIPAKDIDMVIDYLKQLGAKNIELLLKYPVVLKEKVLEAKALIIFNSVEIPPQLLIMQDCELFINKLNELNEEDQKEELGYKLYPILETLQVPNPSDVCTKLLDQMTSVQDMVYLMLRPDLLIPEINKLT</sequence>
<keyword evidence="5" id="KW-1185">Reference proteome</keyword>
<dbReference type="Proteomes" id="UP000070444">
    <property type="component" value="Unassembled WGS sequence"/>
</dbReference>
<gene>
    <name evidence="4" type="ORF">CONCODRAFT_17304</name>
</gene>
<organism evidence="4 5">
    <name type="scientific">Conidiobolus coronatus (strain ATCC 28846 / CBS 209.66 / NRRL 28638)</name>
    <name type="common">Delacroixia coronata</name>
    <dbReference type="NCBI Taxonomy" id="796925"/>
    <lineage>
        <taxon>Eukaryota</taxon>
        <taxon>Fungi</taxon>
        <taxon>Fungi incertae sedis</taxon>
        <taxon>Zoopagomycota</taxon>
        <taxon>Entomophthoromycotina</taxon>
        <taxon>Entomophthoromycetes</taxon>
        <taxon>Entomophthorales</taxon>
        <taxon>Ancylistaceae</taxon>
        <taxon>Conidiobolus</taxon>
    </lineage>
</organism>
<dbReference type="PROSITE" id="PS50102">
    <property type="entry name" value="RRM"/>
    <property type="match status" value="1"/>
</dbReference>
<evidence type="ECO:0000313" key="4">
    <source>
        <dbReference type="EMBL" id="KXN70892.1"/>
    </source>
</evidence>
<dbReference type="EMBL" id="KQ964490">
    <property type="protein sequence ID" value="KXN70892.1"/>
    <property type="molecule type" value="Genomic_DNA"/>
</dbReference>
<dbReference type="InterPro" id="IPR012677">
    <property type="entry name" value="Nucleotide-bd_a/b_plait_sf"/>
</dbReference>
<evidence type="ECO:0000313" key="5">
    <source>
        <dbReference type="Proteomes" id="UP000070444"/>
    </source>
</evidence>
<feature type="domain" description="RRM" evidence="3">
    <location>
        <begin position="131"/>
        <end position="206"/>
    </location>
</feature>
<dbReference type="GO" id="GO:0003723">
    <property type="term" value="F:RNA binding"/>
    <property type="evidence" value="ECO:0007669"/>
    <property type="project" value="UniProtKB-UniRule"/>
</dbReference>
<dbReference type="CDD" id="cd00590">
    <property type="entry name" value="RRM_SF"/>
    <property type="match status" value="2"/>
</dbReference>
<feature type="compositionally biased region" description="Polar residues" evidence="2">
    <location>
        <begin position="221"/>
        <end position="237"/>
    </location>
</feature>
<evidence type="ECO:0000256" key="2">
    <source>
        <dbReference type="SAM" id="MobiDB-lite"/>
    </source>
</evidence>
<dbReference type="SUPFAM" id="SSF54928">
    <property type="entry name" value="RNA-binding domain, RBD"/>
    <property type="match status" value="1"/>
</dbReference>